<dbReference type="EMBL" id="CACSLK010027840">
    <property type="protein sequence ID" value="CAA0833474.1"/>
    <property type="molecule type" value="Genomic_DNA"/>
</dbReference>
<feature type="region of interest" description="Disordered" evidence="2">
    <location>
        <begin position="490"/>
        <end position="517"/>
    </location>
</feature>
<dbReference type="Proteomes" id="UP001153555">
    <property type="component" value="Unassembled WGS sequence"/>
</dbReference>
<comment type="caution">
    <text evidence="3">The sequence shown here is derived from an EMBL/GenBank/DDBJ whole genome shotgun (WGS) entry which is preliminary data.</text>
</comment>
<evidence type="ECO:0000313" key="3">
    <source>
        <dbReference type="EMBL" id="CAA0833474.1"/>
    </source>
</evidence>
<feature type="coiled-coil region" evidence="1">
    <location>
        <begin position="146"/>
        <end position="208"/>
    </location>
</feature>
<proteinExistence type="predicted"/>
<feature type="coiled-coil region" evidence="1">
    <location>
        <begin position="337"/>
        <end position="406"/>
    </location>
</feature>
<reference evidence="3" key="1">
    <citation type="submission" date="2019-12" db="EMBL/GenBank/DDBJ databases">
        <authorList>
            <person name="Scholes J."/>
        </authorList>
    </citation>
    <scope>NUCLEOTIDE SEQUENCE</scope>
</reference>
<evidence type="ECO:0000313" key="4">
    <source>
        <dbReference type="Proteomes" id="UP001153555"/>
    </source>
</evidence>
<feature type="compositionally biased region" description="Basic residues" evidence="2">
    <location>
        <begin position="1"/>
        <end position="14"/>
    </location>
</feature>
<keyword evidence="4" id="KW-1185">Reference proteome</keyword>
<gene>
    <name evidence="3" type="ORF">SHERM_28735</name>
</gene>
<evidence type="ECO:0000256" key="1">
    <source>
        <dbReference type="SAM" id="Coils"/>
    </source>
</evidence>
<feature type="compositionally biased region" description="Basic and acidic residues" evidence="2">
    <location>
        <begin position="442"/>
        <end position="469"/>
    </location>
</feature>
<dbReference type="AlphaFoldDB" id="A0A9N7NQE4"/>
<feature type="compositionally biased region" description="Basic and acidic residues" evidence="2">
    <location>
        <begin position="490"/>
        <end position="512"/>
    </location>
</feature>
<organism evidence="3 4">
    <name type="scientific">Striga hermonthica</name>
    <name type="common">Purple witchweed</name>
    <name type="synonym">Buchnera hermonthica</name>
    <dbReference type="NCBI Taxonomy" id="68872"/>
    <lineage>
        <taxon>Eukaryota</taxon>
        <taxon>Viridiplantae</taxon>
        <taxon>Streptophyta</taxon>
        <taxon>Embryophyta</taxon>
        <taxon>Tracheophyta</taxon>
        <taxon>Spermatophyta</taxon>
        <taxon>Magnoliopsida</taxon>
        <taxon>eudicotyledons</taxon>
        <taxon>Gunneridae</taxon>
        <taxon>Pentapetalae</taxon>
        <taxon>asterids</taxon>
        <taxon>lamiids</taxon>
        <taxon>Lamiales</taxon>
        <taxon>Orobanchaceae</taxon>
        <taxon>Buchnereae</taxon>
        <taxon>Striga</taxon>
    </lineage>
</organism>
<name>A0A9N7NQE4_STRHE</name>
<protein>
    <submittedName>
        <fullName evidence="3">Myosin-related</fullName>
    </submittedName>
</protein>
<dbReference type="PANTHER" id="PTHR35468">
    <property type="entry name" value="MYOSIN-LIKE PROTEIN"/>
    <property type="match status" value="1"/>
</dbReference>
<feature type="region of interest" description="Disordered" evidence="2">
    <location>
        <begin position="1"/>
        <end position="53"/>
    </location>
</feature>
<dbReference type="OrthoDB" id="1921697at2759"/>
<keyword evidence="1" id="KW-0175">Coiled coil</keyword>
<feature type="compositionally biased region" description="Basic residues" evidence="2">
    <location>
        <begin position="26"/>
        <end position="38"/>
    </location>
</feature>
<sequence>MNKSTAPRKTKRHPAPPPPPSPKVLHFPRSRRTRRKQTRTAASRRLDQNGPALLLMRQKYQSHKATLEKLFDRESDEPPTTHGLAPSVSYSESPASGRRERVEEEDDCGEYFNVAGGGFEEEKWRFQSEILRAECKLLRIEREFALKKMEKNRVNVERTLKSAVEALVSGRKKIFEGKNVTDVLDEEIEDLSEKLEELQKSSRSKEEEYEVQNCSNFDKSACLLQRRVENLKGLSSLKSRKDSQKRAELSLEKMEGLSKGILNRVEEEYNSILSLTANGSVASSASTSKRIEYPELSNVSTRQLYQPVIARENKCTGRCKAIVRRIVEQVRAETEQWAQMQEMLAQVRGEMEELQASRDFWENRAYNLNQEIRSLRKTVEEWKEKAMRYENKANEMSLEISALKEQTQNPNMGLSPPPLVPLGKQLEKEKIFSSFRLKKNSTVDEKGRKYENGPERVLKTEERTPEKGLPEPLSLGKQLAKEKRKILRHLKENPNRVHADDGSRERASKREAPVSVRRKKSCSTGFGILDPSRSPLMDIRSLSPLTRQISRSAFFGFLSPESSRIRGSFRM</sequence>
<feature type="region of interest" description="Disordered" evidence="2">
    <location>
        <begin position="72"/>
        <end position="106"/>
    </location>
</feature>
<dbReference type="PANTHER" id="PTHR35468:SF1">
    <property type="entry name" value="MYOSIN-LIKE PROTEIN"/>
    <property type="match status" value="1"/>
</dbReference>
<feature type="region of interest" description="Disordered" evidence="2">
    <location>
        <begin position="442"/>
        <end position="473"/>
    </location>
</feature>
<evidence type="ECO:0000256" key="2">
    <source>
        <dbReference type="SAM" id="MobiDB-lite"/>
    </source>
</evidence>
<accession>A0A9N7NQE4</accession>